<evidence type="ECO:0000313" key="1">
    <source>
        <dbReference type="EMBL" id="PYZ95688.1"/>
    </source>
</evidence>
<reference evidence="1 2" key="1">
    <citation type="submission" date="2017-10" db="EMBL/GenBank/DDBJ databases">
        <title>Bacillus sp. nov., a halophilic bacterium isolated from a Yangshapao Lake.</title>
        <authorList>
            <person name="Wang H."/>
        </authorList>
    </citation>
    <scope>NUCLEOTIDE SEQUENCE [LARGE SCALE GENOMIC DNA]</scope>
    <source>
        <strain evidence="1 2">YSP-3</strain>
    </source>
</reference>
<dbReference type="InterPro" id="IPR014988">
    <property type="entry name" value="Uncharacterised_YqcI/YcgG"/>
</dbReference>
<dbReference type="EMBL" id="PDOF01000004">
    <property type="protein sequence ID" value="PYZ95688.1"/>
    <property type="molecule type" value="Genomic_DNA"/>
</dbReference>
<gene>
    <name evidence="1" type="ORF">CR205_19450</name>
</gene>
<sequence length="242" mass="28905">MTSHLKTRADIHEEANIPEWLKREFSFFEKIVTDRTFPCYFGRSGLLKDELRYSYLEKDNWGHFPETLRSFIKLLNENPKIRRGLFLFVEPEEHLKTIDDFRDQFWEVLQFLHDKDDAPWPEDIPKDPDHHLWTFCFDQEPMFVFGNAPAYEQRRTRNLGKGLVIGIQPRTIFTGLEGTEPNGINSREAVRKRVEAWDQLPKHPDISHYGDETHHEWKQFFIGDDCEPIVSECPFQQRKIRN</sequence>
<name>A0A2W0HQ35_9BACI</name>
<accession>A0A2W0HQ35</accession>
<dbReference type="AlphaFoldDB" id="A0A2W0HQ35"/>
<comment type="caution">
    <text evidence="1">The sequence shown here is derived from an EMBL/GenBank/DDBJ whole genome shotgun (WGS) entry which is preliminary data.</text>
</comment>
<dbReference type="PANTHER" id="PTHR40045">
    <property type="entry name" value="YCGG FAMILY PROTEIN"/>
    <property type="match status" value="1"/>
</dbReference>
<organism evidence="1 2">
    <name type="scientific">Alteribacter lacisalsi</name>
    <dbReference type="NCBI Taxonomy" id="2045244"/>
    <lineage>
        <taxon>Bacteria</taxon>
        <taxon>Bacillati</taxon>
        <taxon>Bacillota</taxon>
        <taxon>Bacilli</taxon>
        <taxon>Bacillales</taxon>
        <taxon>Bacillaceae</taxon>
        <taxon>Alteribacter</taxon>
    </lineage>
</organism>
<dbReference type="PANTHER" id="PTHR40045:SF1">
    <property type="entry name" value="YQCI_YCGG FAMILY PROTEIN"/>
    <property type="match status" value="1"/>
</dbReference>
<dbReference type="RefSeq" id="WP_110521809.1">
    <property type="nucleotide sequence ID" value="NZ_PDOF01000004.1"/>
</dbReference>
<proteinExistence type="predicted"/>
<dbReference type="Pfam" id="PF08892">
    <property type="entry name" value="YqcI_YcgG"/>
    <property type="match status" value="1"/>
</dbReference>
<keyword evidence="2" id="KW-1185">Reference proteome</keyword>
<dbReference type="Proteomes" id="UP000248066">
    <property type="component" value="Unassembled WGS sequence"/>
</dbReference>
<evidence type="ECO:0000313" key="2">
    <source>
        <dbReference type="Proteomes" id="UP000248066"/>
    </source>
</evidence>
<protein>
    <submittedName>
        <fullName evidence="1">YqcI/YcgG family protein</fullName>
    </submittedName>
</protein>
<dbReference type="OrthoDB" id="112290at2"/>